<dbReference type="GO" id="GO:0016791">
    <property type="term" value="F:phosphatase activity"/>
    <property type="evidence" value="ECO:0007669"/>
    <property type="project" value="TreeGrafter"/>
</dbReference>
<dbReference type="SMART" id="SM00855">
    <property type="entry name" value="PGAM"/>
    <property type="match status" value="1"/>
</dbReference>
<dbReference type="SUPFAM" id="SSF53254">
    <property type="entry name" value="Phosphoglycerate mutase-like"/>
    <property type="match status" value="1"/>
</dbReference>
<sequence>MNKIIYIIRHCEATGQAPDASLTEKGKEQAKKLAVFLSGKKVDRIISSPFLRAILTVEPFAEKNNLKIETDSRLKERVLSTVSMPDWMDKLEATYTDFDLKYEGGESSKEATRRIMHVVNDLRESDAKSSIMVAHGGIISLLLHYYDKSTGFEAWRKLSNPDIYKLQISEDHHQLERIWLEA</sequence>
<reference evidence="1 2" key="1">
    <citation type="submission" date="2014-11" db="EMBL/GenBank/DDBJ databases">
        <authorList>
            <person name="Urmite Genomes Urmite Genomes"/>
        </authorList>
    </citation>
    <scope>NUCLEOTIDE SEQUENCE [LARGE SCALE GENOMIC DNA]</scope>
    <source>
        <strain evidence="1 2">Oc5</strain>
    </source>
</reference>
<keyword evidence="2" id="KW-1185">Reference proteome</keyword>
<name>A0A0A1M976_9BACI</name>
<dbReference type="InterPro" id="IPR029033">
    <property type="entry name" value="His_PPase_superfam"/>
</dbReference>
<dbReference type="EMBL" id="CDGG01000001">
    <property type="protein sequence ID" value="CEI81885.1"/>
    <property type="molecule type" value="Genomic_DNA"/>
</dbReference>
<proteinExistence type="predicted"/>
<dbReference type="PANTHER" id="PTHR48100:SF1">
    <property type="entry name" value="HISTIDINE PHOSPHATASE FAMILY PROTEIN-RELATED"/>
    <property type="match status" value="1"/>
</dbReference>
<dbReference type="Pfam" id="PF00300">
    <property type="entry name" value="His_Phos_1"/>
    <property type="match status" value="1"/>
</dbReference>
<gene>
    <name evidence="1" type="primary">pspA_1</name>
    <name evidence="1" type="ORF">BN997_01740</name>
</gene>
<dbReference type="GO" id="GO:0005737">
    <property type="term" value="C:cytoplasm"/>
    <property type="evidence" value="ECO:0007669"/>
    <property type="project" value="TreeGrafter"/>
</dbReference>
<dbReference type="InterPro" id="IPR050275">
    <property type="entry name" value="PGM_Phosphatase"/>
</dbReference>
<dbReference type="Gene3D" id="3.40.50.1240">
    <property type="entry name" value="Phosphoglycerate mutase-like"/>
    <property type="match status" value="1"/>
</dbReference>
<dbReference type="InterPro" id="IPR013078">
    <property type="entry name" value="His_Pase_superF_clade-1"/>
</dbReference>
<evidence type="ECO:0000313" key="2">
    <source>
        <dbReference type="Proteomes" id="UP000040453"/>
    </source>
</evidence>
<dbReference type="PANTHER" id="PTHR48100">
    <property type="entry name" value="BROAD-SPECIFICITY PHOSPHATASE YOR283W-RELATED"/>
    <property type="match status" value="1"/>
</dbReference>
<protein>
    <submittedName>
        <fullName evidence="1">Phosphoserine phosphatase 1</fullName>
    </submittedName>
</protein>
<dbReference type="RefSeq" id="WP_042531321.1">
    <property type="nucleotide sequence ID" value="NZ_CDGG01000001.1"/>
</dbReference>
<dbReference type="STRING" id="545501.BN997_01740"/>
<dbReference type="Proteomes" id="UP000040453">
    <property type="component" value="Unassembled WGS sequence"/>
</dbReference>
<dbReference type="CDD" id="cd07067">
    <property type="entry name" value="HP_PGM_like"/>
    <property type="match status" value="1"/>
</dbReference>
<organism evidence="1 2">
    <name type="scientific">Oceanobacillus oncorhynchi</name>
    <dbReference type="NCBI Taxonomy" id="545501"/>
    <lineage>
        <taxon>Bacteria</taxon>
        <taxon>Bacillati</taxon>
        <taxon>Bacillota</taxon>
        <taxon>Bacilli</taxon>
        <taxon>Bacillales</taxon>
        <taxon>Bacillaceae</taxon>
        <taxon>Oceanobacillus</taxon>
    </lineage>
</organism>
<accession>A0A0A1M976</accession>
<evidence type="ECO:0000313" key="1">
    <source>
        <dbReference type="EMBL" id="CEI81885.1"/>
    </source>
</evidence>
<dbReference type="OrthoDB" id="512570at2"/>
<dbReference type="AlphaFoldDB" id="A0A0A1M976"/>